<feature type="domain" description="PKD/Chitinase" evidence="2">
    <location>
        <begin position="62"/>
        <end position="136"/>
    </location>
</feature>
<feature type="domain" description="PKD/Chitinase" evidence="2">
    <location>
        <begin position="204"/>
        <end position="296"/>
    </location>
</feature>
<dbReference type="InterPro" id="IPR026444">
    <property type="entry name" value="Secre_tail"/>
</dbReference>
<evidence type="ECO:0000256" key="1">
    <source>
        <dbReference type="ARBA" id="ARBA00022729"/>
    </source>
</evidence>
<organism evidence="3 4">
    <name type="scientific">Salegentibacter salegens</name>
    <dbReference type="NCBI Taxonomy" id="143223"/>
    <lineage>
        <taxon>Bacteria</taxon>
        <taxon>Pseudomonadati</taxon>
        <taxon>Bacteroidota</taxon>
        <taxon>Flavobacteriia</taxon>
        <taxon>Flavobacteriales</taxon>
        <taxon>Flavobacteriaceae</taxon>
        <taxon>Salegentibacter</taxon>
    </lineage>
</organism>
<dbReference type="Gene3D" id="2.60.40.740">
    <property type="match status" value="2"/>
</dbReference>
<dbReference type="STRING" id="143223.SAMN05878281_1685"/>
<proteinExistence type="predicted"/>
<dbReference type="CDD" id="cd00146">
    <property type="entry name" value="PKD"/>
    <property type="match status" value="1"/>
</dbReference>
<dbReference type="Gene3D" id="2.60.40.10">
    <property type="entry name" value="Immunoglobulins"/>
    <property type="match status" value="5"/>
</dbReference>
<protein>
    <submittedName>
        <fullName evidence="3">Por secretion system C-terminal sorting domain-containing protein</fullName>
    </submittedName>
</protein>
<feature type="domain" description="PKD/Chitinase" evidence="2">
    <location>
        <begin position="303"/>
        <end position="376"/>
    </location>
</feature>
<dbReference type="GO" id="GO:0004553">
    <property type="term" value="F:hydrolase activity, hydrolyzing O-glycosyl compounds"/>
    <property type="evidence" value="ECO:0007669"/>
    <property type="project" value="UniProtKB-ARBA"/>
</dbReference>
<feature type="domain" description="PKD/Chitinase" evidence="2">
    <location>
        <begin position="1160"/>
        <end position="1234"/>
    </location>
</feature>
<dbReference type="SUPFAM" id="SSF49899">
    <property type="entry name" value="Concanavalin A-like lectins/glucanases"/>
    <property type="match status" value="1"/>
</dbReference>
<dbReference type="Gene3D" id="2.60.120.200">
    <property type="match status" value="1"/>
</dbReference>
<evidence type="ECO:0000259" key="2">
    <source>
        <dbReference type="SMART" id="SM00089"/>
    </source>
</evidence>
<dbReference type="InterPro" id="IPR013783">
    <property type="entry name" value="Ig-like_fold"/>
</dbReference>
<dbReference type="InterPro" id="IPR025667">
    <property type="entry name" value="SprB_repeat"/>
</dbReference>
<dbReference type="Proteomes" id="UP000190235">
    <property type="component" value="Chromosome I"/>
</dbReference>
<evidence type="ECO:0000313" key="3">
    <source>
        <dbReference type="EMBL" id="SHM71500.1"/>
    </source>
</evidence>
<dbReference type="Pfam" id="PF13385">
    <property type="entry name" value="Laminin_G_3"/>
    <property type="match status" value="1"/>
</dbReference>
<keyword evidence="4" id="KW-1185">Reference proteome</keyword>
<dbReference type="PANTHER" id="PTHR24273">
    <property type="entry name" value="FI04643P-RELATED"/>
    <property type="match status" value="1"/>
</dbReference>
<dbReference type="SUPFAM" id="SSF49299">
    <property type="entry name" value="PKD domain"/>
    <property type="match status" value="1"/>
</dbReference>
<accession>A0A1M7L0X1</accession>
<dbReference type="PANTHER" id="PTHR24273:SF32">
    <property type="entry name" value="HYALIN"/>
    <property type="match status" value="1"/>
</dbReference>
<feature type="domain" description="PKD/Chitinase" evidence="2">
    <location>
        <begin position="448"/>
        <end position="536"/>
    </location>
</feature>
<feature type="domain" description="PKD/Chitinase" evidence="2">
    <location>
        <begin position="847"/>
        <end position="931"/>
    </location>
</feature>
<dbReference type="Pfam" id="PF13573">
    <property type="entry name" value="SprB"/>
    <property type="match status" value="6"/>
</dbReference>
<dbReference type="NCBIfam" id="TIGR04183">
    <property type="entry name" value="Por_Secre_tail"/>
    <property type="match status" value="1"/>
</dbReference>
<dbReference type="EMBL" id="LT670848">
    <property type="protein sequence ID" value="SHM71500.1"/>
    <property type="molecule type" value="Genomic_DNA"/>
</dbReference>
<name>A0A1M7L0X1_9FLAO</name>
<dbReference type="RefSeq" id="WP_170065295.1">
    <property type="nucleotide sequence ID" value="NZ_LT670848.1"/>
</dbReference>
<dbReference type="InterPro" id="IPR035986">
    <property type="entry name" value="PKD_dom_sf"/>
</dbReference>
<dbReference type="InterPro" id="IPR022409">
    <property type="entry name" value="PKD/Chitinase_dom"/>
</dbReference>
<dbReference type="SMART" id="SM00089">
    <property type="entry name" value="PKD"/>
    <property type="match status" value="7"/>
</dbReference>
<evidence type="ECO:0000313" key="4">
    <source>
        <dbReference type="Proteomes" id="UP000190235"/>
    </source>
</evidence>
<reference evidence="4" key="1">
    <citation type="submission" date="2016-11" db="EMBL/GenBank/DDBJ databases">
        <authorList>
            <person name="Varghese N."/>
            <person name="Submissions S."/>
        </authorList>
    </citation>
    <scope>NUCLEOTIDE SEQUENCE [LARGE SCALE GENOMIC DNA]</scope>
    <source>
        <strain evidence="4">ACAM 48</strain>
    </source>
</reference>
<sequence>MGKITPRFFLIALISGWFLLSGNSLLANVNYGPEKPVLKEKQQKNLFFVGFILELAPSISLIENVPASCSNAQDGALNIDISGGVSPYTYAWSGPNNFSSTEKDISGLEPGNYTVSVTDSNEDTATASFTVDFEDLEAPTASFRNILVELDSSGSVSIQASDIDNGSSDNCGIDQISINKTNFNCTDVGDNNVALTVTDVNGNTATETATVTVEDKIAPQVITQNITVQLDENGTASITADQIDNGSNDACGIQSSSLDVSPFDCTNIGTNTVTLTVTDNHNNTATKTATVTVEDKITPQLITQDITVQLNENGTATITANQIDNGSNDACGIQSSSLDISTFDCTNIGANTVTLTVTDNHNNTATKTATVTVEDKIAPQVITQDITVQLDENGTASITADQIDNTSTDVCGIQSTSLDISTFDCTDIGANTVTLTVTDNHNNTSTQNATVTVEDKIAPEVITQDITVQLDENGTASITADQIDNGSKDACGIQSSSLDVSTFDCTNLGENTVTLTVTDNHNNTASNTAIVTVEDSIKPVLPEVNDITWGCEYTVETPVAIDNCGGEILGEANRSTTFSETGSIVWTFTDASNNSNSIEQTITINQIELNVQVDDILCNGFASGEAQAIVTGGVGEITYDWGELGNGPAKDGLSPGVYSVTATDINGCSATKEFTISEPESFIEITNIDINKGCFEENNASITVDAQGGTGQLTYNWSNGQTGATINNINNSSASNNLILTITDENGCSIEETITVYPPEELVITNIVDTETNTFGSATGTATAIIEGGTANFEFLWSDGQTDQIAKNLAAGTYSVTVTDANGCTDEETVTIIDPLEASMIPTSKCLSDDGGLRTSTFELDSVQGGIAPYNYKWDFAGETVEFSDTNNQTEGPGVHVVNYLESGVYPVSLTVIDSVGNEYTEIFNHYVGECFEPCGQTQNFDFTLETFYIGKEDSSPLLGSECESYTGKRYIYLKIEQNANAYNPSVEFIYSISQGGEFISEERITGCIDIGDEKIPELLRIGEVQNWSCGNAITLESFYMDWTNNHKKACGDVRQRMCVSTNENDEIHFPLSARIEKINNFCYGDEKGSIEIIPTGGVGTYHYEIQNTVTGEIYGPKDTRTFQNLPAGTYKAMVHDDNETYTVNDITITQPENALLLEEIDQTPLVCFGGSNATATVEASGGTAPYTIVWDHISQTSTETTGTANNLSAGTYSVNVVDANGCEFTTEVTIDQPEELIANAGEDQTLECGVNQVNLGGVFEGYTNPRTQEEEFGTWRIINGPAGAVISDPNNPESLFTITATGTYTLEWTIPCGSSDRVKIIFSNCSTIDFDGVDDYIDFGNNLNLTSGFTLEAWVKQDQNATTSIKTVLSKRDNANLSTGGYDLIIENNTPKFRWNNEIISSDHQIDSDRWYHIAVIQGGNDAGIYIDGIKASENIPGIPNSVDNRFLIGAMHDSASEPLPTHFFHGWIEEVRVWNTSLDLDQLKFMMNQRIIDNNSTNVKGEIIPLNVPNNLDWENLIGYYRLITSEATNGITKNKILNGIDGRLKNIQSTQQNTAPLPYIATGGDWWNINSWKQPQVWDTPNSTGVNGERIDWNIARLDGKTLTNAATTNNSNSITLLGLLDDAGSLIMDGANNTSGNELHISHYLELNGKIDLNGESQLVQPEGSQISGSGSLERDQQGTASSFNYNYWSSPVISDPTNTTYKVNRVMKDGSTLGTNKYQNINFKWPHTHADGPKANPIKISDYWINAFRAREANEYSQWEQIGSYTALKPGEGYTMKGTENIDIAEGKLQNYTFNGFPNNGVIEVSEIRSEQNYLLGNPYPSAISVEEFILDNIREGEGRNDKNLLNGAVYFWDHFAGKTHYLAQYVGGYAVRNLIDGVAAISNDSRINASGAESNKRPSPYIPVAQGFFVNTTQDAQAGSFDSFDTGNIIFKNSQRYYRTEVEENISLFLQARDNNKSNKTEEKREDGRYKIRLLFSSPTGYHRELLVGADTRTSQGFDLGFDAPLIDKGPEDMYWVVEDAKFVIQGVPHFNLDQVLPLGFKIAEEKEFMIEIGELENLPEITEIYLRNKSDSTYHDLRKEAFKATLPPGEYQDLYEIVFQDVTSTREDKEPSQEPIEYFYSMDEKEFVISNPELYEIEHINIYNITGQLVDQHFGIPDIKEIHIPQKKSLSSGVYIVKVYTNAGDYAKKVIIRKD</sequence>
<feature type="domain" description="PKD/Chitinase" evidence="2">
    <location>
        <begin position="687"/>
        <end position="759"/>
    </location>
</feature>
<dbReference type="GO" id="GO:0005975">
    <property type="term" value="P:carbohydrate metabolic process"/>
    <property type="evidence" value="ECO:0007669"/>
    <property type="project" value="UniProtKB-ARBA"/>
</dbReference>
<dbReference type="InterPro" id="IPR013320">
    <property type="entry name" value="ConA-like_dom_sf"/>
</dbReference>
<gene>
    <name evidence="3" type="ORF">SAMN05878281_1685</name>
</gene>
<keyword evidence="1" id="KW-0732">Signal</keyword>